<keyword evidence="2" id="KW-1185">Reference proteome</keyword>
<evidence type="ECO:0000313" key="1">
    <source>
        <dbReference type="EMBL" id="MBP1045502.1"/>
    </source>
</evidence>
<proteinExistence type="predicted"/>
<organism evidence="1 2">
    <name type="scientific">Enterococcus larvae</name>
    <dbReference type="NCBI Taxonomy" id="2794352"/>
    <lineage>
        <taxon>Bacteria</taxon>
        <taxon>Bacillati</taxon>
        <taxon>Bacillota</taxon>
        <taxon>Bacilli</taxon>
        <taxon>Lactobacillales</taxon>
        <taxon>Enterococcaceae</taxon>
        <taxon>Enterococcus</taxon>
    </lineage>
</organism>
<evidence type="ECO:0000313" key="2">
    <source>
        <dbReference type="Proteomes" id="UP000673375"/>
    </source>
</evidence>
<gene>
    <name evidence="1" type="ORF">I6N96_04380</name>
</gene>
<dbReference type="Proteomes" id="UP000673375">
    <property type="component" value="Unassembled WGS sequence"/>
</dbReference>
<dbReference type="RefSeq" id="WP_209556301.1">
    <property type="nucleotide sequence ID" value="NZ_JAEDXU010000002.1"/>
</dbReference>
<comment type="caution">
    <text evidence="1">The sequence shown here is derived from an EMBL/GenBank/DDBJ whole genome shotgun (WGS) entry which is preliminary data.</text>
</comment>
<accession>A0ABS4CHS3</accession>
<dbReference type="EMBL" id="JAEDXU010000002">
    <property type="protein sequence ID" value="MBP1045502.1"/>
    <property type="molecule type" value="Genomic_DNA"/>
</dbReference>
<reference evidence="1 2" key="1">
    <citation type="submission" date="2020-12" db="EMBL/GenBank/DDBJ databases">
        <title>Vagococcus allomyrinae sp. nov. and Enterococcus lavae sp. nov., isolated from the larvae of Allomyrina dichotoma.</title>
        <authorList>
            <person name="Lee S.D."/>
        </authorList>
    </citation>
    <scope>NUCLEOTIDE SEQUENCE [LARGE SCALE GENOMIC DNA]</scope>
    <source>
        <strain evidence="1 2">BWM-S5</strain>
    </source>
</reference>
<protein>
    <submittedName>
        <fullName evidence="1">Uncharacterized protein</fullName>
    </submittedName>
</protein>
<name>A0ABS4CHS3_9ENTE</name>
<sequence>MKKKLTFIIAGSIIGVSLLFGGTLALASSWGWISFPNGAELQYESIDNAGLEIYSTVQVVEDYNGNYTIKPEHLVKSITDVKGNPVDYSALEVTYQIIKYERASQQYIYEDITSEDALKADGTFNLEAYTPILTTYSYSYPVPYLAGPTVYSTIEKTVTVDVSIF</sequence>